<dbReference type="PRINTS" id="PR00463">
    <property type="entry name" value="EP450I"/>
</dbReference>
<keyword evidence="5" id="KW-0472">Membrane</keyword>
<protein>
    <recommendedName>
        <fullName evidence="8">Cytochrome P450</fullName>
    </recommendedName>
</protein>
<accession>A0ABP0U785</accession>
<comment type="similarity">
    <text evidence="1">Belongs to the cytochrome P450 family.</text>
</comment>
<evidence type="ECO:0000256" key="2">
    <source>
        <dbReference type="ARBA" id="ARBA00022723"/>
    </source>
</evidence>
<evidence type="ECO:0008006" key="8">
    <source>
        <dbReference type="Google" id="ProtNLM"/>
    </source>
</evidence>
<evidence type="ECO:0000256" key="4">
    <source>
        <dbReference type="ARBA" id="ARBA00023004"/>
    </source>
</evidence>
<dbReference type="InterPro" id="IPR001128">
    <property type="entry name" value="Cyt_P450"/>
</dbReference>
<dbReference type="InterPro" id="IPR036396">
    <property type="entry name" value="Cyt_P450_sf"/>
</dbReference>
<dbReference type="Gene3D" id="1.10.630.10">
    <property type="entry name" value="Cytochrome P450"/>
    <property type="match status" value="1"/>
</dbReference>
<dbReference type="PANTHER" id="PTHR24296">
    <property type="entry name" value="CYTOCHROME P450"/>
    <property type="match status" value="1"/>
</dbReference>
<evidence type="ECO:0000256" key="3">
    <source>
        <dbReference type="ARBA" id="ARBA00023002"/>
    </source>
</evidence>
<organism evidence="6 7">
    <name type="scientific">Sphagnum troendelagicum</name>
    <dbReference type="NCBI Taxonomy" id="128251"/>
    <lineage>
        <taxon>Eukaryota</taxon>
        <taxon>Viridiplantae</taxon>
        <taxon>Streptophyta</taxon>
        <taxon>Embryophyta</taxon>
        <taxon>Bryophyta</taxon>
        <taxon>Sphagnophytina</taxon>
        <taxon>Sphagnopsida</taxon>
        <taxon>Sphagnales</taxon>
        <taxon>Sphagnaceae</taxon>
        <taxon>Sphagnum</taxon>
    </lineage>
</organism>
<sequence>MGTIIYFYFFMLGTILYCIIVVFNLALHLIRWLKQRHYKGPKSWPLLGCLLEQAAHFDDMHDWLLNYFKDLLTYSVPMVNFNNTFTVDPANVEWILKTNFNNYPKGELIKERFEDVMGHGIFIVDGEQWKHQRKVATVEFSSSKLRDFSVHAYRSEALKLVQILAIAAKNHEIVDLQDLFMRLTLDSICKIGFGVEIGCLSPSLPEVPFAKAFDECNRLVIRRYIDIFWKIKRALNIGTEAQLRKNIQVMDSFLYKVIETRRADEDAAKAFHQSEVRNDILSRFMAKDLACDGEVYDDKKLRDVCINFIVAGRDTTAVTLSWFFSELCKHPEVVNNILAEVSEVFHKEQESVQNGKQNKTNCNGISFQGLGDQILEFAQRLNYQNLAKLHYLHAALTEALRLYPAVPLETKAAVNDDVFPDGTVIKGGNFVSFSPYAMGRLECLWGTDALEFKPERWLKDGVFQPESPFKLTAFQAGPRMCLGKDSAYLQMKMTTVLLLQFFNFELVKGQSLNYSMMVILSIAGGMKAHITQKMI</sequence>
<evidence type="ECO:0000313" key="6">
    <source>
        <dbReference type="EMBL" id="CAK9214559.1"/>
    </source>
</evidence>
<evidence type="ECO:0000256" key="1">
    <source>
        <dbReference type="ARBA" id="ARBA00010617"/>
    </source>
</evidence>
<reference evidence="6" key="1">
    <citation type="submission" date="2024-02" db="EMBL/GenBank/DDBJ databases">
        <authorList>
            <consortium name="ELIXIR-Norway"/>
            <consortium name="Elixir Norway"/>
        </authorList>
    </citation>
    <scope>NUCLEOTIDE SEQUENCE</scope>
</reference>
<keyword evidence="4" id="KW-0408">Iron</keyword>
<gene>
    <name evidence="6" type="ORF">CSSPTR1EN2_LOCUS12292</name>
</gene>
<evidence type="ECO:0000313" key="7">
    <source>
        <dbReference type="Proteomes" id="UP001497512"/>
    </source>
</evidence>
<keyword evidence="7" id="KW-1185">Reference proteome</keyword>
<dbReference type="EMBL" id="OZ019894">
    <property type="protein sequence ID" value="CAK9214559.1"/>
    <property type="molecule type" value="Genomic_DNA"/>
</dbReference>
<dbReference type="CDD" id="cd11064">
    <property type="entry name" value="CYP86A"/>
    <property type="match status" value="1"/>
</dbReference>
<dbReference type="InterPro" id="IPR002401">
    <property type="entry name" value="Cyt_P450_E_grp-I"/>
</dbReference>
<dbReference type="SUPFAM" id="SSF48264">
    <property type="entry name" value="Cytochrome P450"/>
    <property type="match status" value="1"/>
</dbReference>
<dbReference type="Pfam" id="PF00067">
    <property type="entry name" value="p450"/>
    <property type="match status" value="2"/>
</dbReference>
<keyword evidence="5" id="KW-0812">Transmembrane</keyword>
<dbReference type="Proteomes" id="UP001497512">
    <property type="component" value="Chromosome 2"/>
</dbReference>
<dbReference type="PRINTS" id="PR00385">
    <property type="entry name" value="P450"/>
</dbReference>
<keyword evidence="3" id="KW-0560">Oxidoreductase</keyword>
<name>A0ABP0U785_9BRYO</name>
<feature type="transmembrane region" description="Helical" evidence="5">
    <location>
        <begin position="6"/>
        <end position="30"/>
    </location>
</feature>
<keyword evidence="2" id="KW-0479">Metal-binding</keyword>
<evidence type="ECO:0000256" key="5">
    <source>
        <dbReference type="SAM" id="Phobius"/>
    </source>
</evidence>
<keyword evidence="5" id="KW-1133">Transmembrane helix</keyword>
<proteinExistence type="inferred from homology"/>